<evidence type="ECO:0000313" key="3">
    <source>
        <dbReference type="EMBL" id="GGK20076.1"/>
    </source>
</evidence>
<evidence type="ECO:0000313" key="4">
    <source>
        <dbReference type="Proteomes" id="UP000662200"/>
    </source>
</evidence>
<feature type="region of interest" description="Disordered" evidence="1">
    <location>
        <begin position="1"/>
        <end position="42"/>
    </location>
</feature>
<dbReference type="EMBL" id="BMQC01000003">
    <property type="protein sequence ID" value="GGK20076.1"/>
    <property type="molecule type" value="Genomic_DNA"/>
</dbReference>
<dbReference type="Proteomes" id="UP000662200">
    <property type="component" value="Unassembled WGS sequence"/>
</dbReference>
<keyword evidence="2" id="KW-1133">Transmembrane helix</keyword>
<organism evidence="3 4">
    <name type="scientific">Pilimelia terevasa</name>
    <dbReference type="NCBI Taxonomy" id="53372"/>
    <lineage>
        <taxon>Bacteria</taxon>
        <taxon>Bacillati</taxon>
        <taxon>Actinomycetota</taxon>
        <taxon>Actinomycetes</taxon>
        <taxon>Micromonosporales</taxon>
        <taxon>Micromonosporaceae</taxon>
        <taxon>Pilimelia</taxon>
    </lineage>
</organism>
<name>A0A8J3FIP5_9ACTN</name>
<keyword evidence="2" id="KW-0812">Transmembrane</keyword>
<comment type="caution">
    <text evidence="3">The sequence shown here is derived from an EMBL/GenBank/DDBJ whole genome shotgun (WGS) entry which is preliminary data.</text>
</comment>
<evidence type="ECO:0000256" key="2">
    <source>
        <dbReference type="SAM" id="Phobius"/>
    </source>
</evidence>
<dbReference type="AlphaFoldDB" id="A0A8J3FIP5"/>
<feature type="compositionally biased region" description="Low complexity" evidence="1">
    <location>
        <begin position="17"/>
        <end position="30"/>
    </location>
</feature>
<evidence type="ECO:0000256" key="1">
    <source>
        <dbReference type="SAM" id="MobiDB-lite"/>
    </source>
</evidence>
<evidence type="ECO:0008006" key="5">
    <source>
        <dbReference type="Google" id="ProtNLM"/>
    </source>
</evidence>
<gene>
    <name evidence="3" type="ORF">GCM10010124_10850</name>
</gene>
<reference evidence="3" key="2">
    <citation type="submission" date="2020-09" db="EMBL/GenBank/DDBJ databases">
        <authorList>
            <person name="Sun Q."/>
            <person name="Ohkuma M."/>
        </authorList>
    </citation>
    <scope>NUCLEOTIDE SEQUENCE</scope>
    <source>
        <strain evidence="3">JCM 3091</strain>
    </source>
</reference>
<accession>A0A8J3FIP5</accession>
<feature type="transmembrane region" description="Helical" evidence="2">
    <location>
        <begin position="49"/>
        <end position="70"/>
    </location>
</feature>
<sequence length="109" mass="11170">MVEDTGGRGGTDRDTPGPRAAVPAGRPAAGDGAGPGAARGRLPALDPPMVPVAVAGLVAFGGTGLTLLLFRDWLEAHGHGDWLWICLAGFLLGLPGLALMVRHDRRRTG</sequence>
<feature type="transmembrane region" description="Helical" evidence="2">
    <location>
        <begin position="82"/>
        <end position="101"/>
    </location>
</feature>
<protein>
    <recommendedName>
        <fullName evidence="5">DUF2530 domain-containing protein</fullName>
    </recommendedName>
</protein>
<proteinExistence type="predicted"/>
<reference evidence="3" key="1">
    <citation type="journal article" date="2014" name="Int. J. Syst. Evol. Microbiol.">
        <title>Complete genome sequence of Corynebacterium casei LMG S-19264T (=DSM 44701T), isolated from a smear-ripened cheese.</title>
        <authorList>
            <consortium name="US DOE Joint Genome Institute (JGI-PGF)"/>
            <person name="Walter F."/>
            <person name="Albersmeier A."/>
            <person name="Kalinowski J."/>
            <person name="Ruckert C."/>
        </authorList>
    </citation>
    <scope>NUCLEOTIDE SEQUENCE</scope>
    <source>
        <strain evidence="3">JCM 3091</strain>
    </source>
</reference>
<keyword evidence="4" id="KW-1185">Reference proteome</keyword>
<keyword evidence="2" id="KW-0472">Membrane</keyword>